<proteinExistence type="predicted"/>
<name>A0A4Z1H6J1_9HELO</name>
<accession>A0A4Z1H6J1</accession>
<dbReference type="Proteomes" id="UP000297527">
    <property type="component" value="Unassembled WGS sequence"/>
</dbReference>
<evidence type="ECO:0000313" key="2">
    <source>
        <dbReference type="EMBL" id="TGO43661.1"/>
    </source>
</evidence>
<gene>
    <name evidence="2" type="ORF">BCON_1151g00010</name>
</gene>
<feature type="region of interest" description="Disordered" evidence="1">
    <location>
        <begin position="101"/>
        <end position="220"/>
    </location>
</feature>
<feature type="compositionally biased region" description="Basic and acidic residues" evidence="1">
    <location>
        <begin position="201"/>
        <end position="211"/>
    </location>
</feature>
<reference evidence="2 3" key="1">
    <citation type="submission" date="2017-12" db="EMBL/GenBank/DDBJ databases">
        <title>Comparative genomics of Botrytis spp.</title>
        <authorList>
            <person name="Valero-Jimenez C.A."/>
            <person name="Tapia P."/>
            <person name="Veloso J."/>
            <person name="Silva-Moreno E."/>
            <person name="Staats M."/>
            <person name="Valdes J.H."/>
            <person name="Van Kan J.A.L."/>
        </authorList>
    </citation>
    <scope>NUCLEOTIDE SEQUENCE [LARGE SCALE GENOMIC DNA]</scope>
    <source>
        <strain evidence="2 3">MUCL11595</strain>
    </source>
</reference>
<feature type="compositionally biased region" description="Polar residues" evidence="1">
    <location>
        <begin position="141"/>
        <end position="172"/>
    </location>
</feature>
<sequence>MAKPSCNNWEAMLAKTKTVLSCSNSNTIREPKFAIYPHTDSPISIRDVLSTGYNVFAMDRTHLLNMPRLQTKPRTNYIGKMPCSPGTAIHISEFTRQLPEPTQQIDRLPSLRPHVSPPSRMRSPDPRFQPLETYQAPWPQLNANSYHQGQSSSSNRQVNKQGSSAPYQSSRENLNRGYQPAKIGSSKECANSKIVSGMNSESRDPWRESPPRKIGILIGWQKGKNWRPTFGKN</sequence>
<evidence type="ECO:0000256" key="1">
    <source>
        <dbReference type="SAM" id="MobiDB-lite"/>
    </source>
</evidence>
<comment type="caution">
    <text evidence="2">The sequence shown here is derived from an EMBL/GenBank/DDBJ whole genome shotgun (WGS) entry which is preliminary data.</text>
</comment>
<evidence type="ECO:0000313" key="3">
    <source>
        <dbReference type="Proteomes" id="UP000297527"/>
    </source>
</evidence>
<dbReference type="OrthoDB" id="10554750at2759"/>
<organism evidence="2 3">
    <name type="scientific">Botryotinia convoluta</name>
    <dbReference type="NCBI Taxonomy" id="54673"/>
    <lineage>
        <taxon>Eukaryota</taxon>
        <taxon>Fungi</taxon>
        <taxon>Dikarya</taxon>
        <taxon>Ascomycota</taxon>
        <taxon>Pezizomycotina</taxon>
        <taxon>Leotiomycetes</taxon>
        <taxon>Helotiales</taxon>
        <taxon>Sclerotiniaceae</taxon>
        <taxon>Botryotinia</taxon>
    </lineage>
</organism>
<dbReference type="AlphaFoldDB" id="A0A4Z1H6J1"/>
<keyword evidence="3" id="KW-1185">Reference proteome</keyword>
<dbReference type="EMBL" id="PQXN01001149">
    <property type="protein sequence ID" value="TGO43661.1"/>
    <property type="molecule type" value="Genomic_DNA"/>
</dbReference>
<protein>
    <submittedName>
        <fullName evidence="2">Uncharacterized protein</fullName>
    </submittedName>
</protein>